<organism evidence="2 3">
    <name type="scientific">Tanacetum coccineum</name>
    <dbReference type="NCBI Taxonomy" id="301880"/>
    <lineage>
        <taxon>Eukaryota</taxon>
        <taxon>Viridiplantae</taxon>
        <taxon>Streptophyta</taxon>
        <taxon>Embryophyta</taxon>
        <taxon>Tracheophyta</taxon>
        <taxon>Spermatophyta</taxon>
        <taxon>Magnoliopsida</taxon>
        <taxon>eudicotyledons</taxon>
        <taxon>Gunneridae</taxon>
        <taxon>Pentapetalae</taxon>
        <taxon>asterids</taxon>
        <taxon>campanulids</taxon>
        <taxon>Asterales</taxon>
        <taxon>Asteraceae</taxon>
        <taxon>Asteroideae</taxon>
        <taxon>Anthemideae</taxon>
        <taxon>Anthemidinae</taxon>
        <taxon>Tanacetum</taxon>
    </lineage>
</organism>
<gene>
    <name evidence="2" type="ORF">Tco_0976622</name>
</gene>
<feature type="compositionally biased region" description="Polar residues" evidence="1">
    <location>
        <begin position="71"/>
        <end position="81"/>
    </location>
</feature>
<reference evidence="2" key="1">
    <citation type="journal article" date="2022" name="Int. J. Mol. Sci.">
        <title>Draft Genome of Tanacetum Coccineum: Genomic Comparison of Closely Related Tanacetum-Family Plants.</title>
        <authorList>
            <person name="Yamashiro T."/>
            <person name="Shiraishi A."/>
            <person name="Nakayama K."/>
            <person name="Satake H."/>
        </authorList>
    </citation>
    <scope>NUCLEOTIDE SEQUENCE</scope>
</reference>
<feature type="compositionally biased region" description="Basic and acidic residues" evidence="1">
    <location>
        <begin position="82"/>
        <end position="123"/>
    </location>
</feature>
<feature type="compositionally biased region" description="Basic and acidic residues" evidence="1">
    <location>
        <begin position="251"/>
        <end position="267"/>
    </location>
</feature>
<name>A0ABQ5EHT8_9ASTR</name>
<feature type="region of interest" description="Disordered" evidence="1">
    <location>
        <begin position="1"/>
        <end position="155"/>
    </location>
</feature>
<accession>A0ABQ5EHT8</accession>
<keyword evidence="3" id="KW-1185">Reference proteome</keyword>
<feature type="region of interest" description="Disordered" evidence="1">
    <location>
        <begin position="247"/>
        <end position="288"/>
    </location>
</feature>
<sequence length="345" mass="38433">MYAKESEPEPEPAKKKTPGRTKLKGAPSLTPQEQEATDIMQALKESKKTSRRQPGTRGSNEGTGSKPGVLNESTVISATSSERTEIKDVEGEEYNKGEEKVTDAAKEEDEKTSEAKDDAKKTELPSSSLSLSDLQVLPDIPSNKRNPPDQSPSVQTIPVSVILETTNLPPIPEIITEILVSIVDPSPQVTPIISIIYEIRKTLSELKLDHTSEALAVLQSQVPIVIDSYLDTKEPIEEPIAEVIIDDDGDDVVRDDDQPQDASEPKTSKTLNPEWFKQPLRPPTPDPDWNKRQLFHLDGSDIVDFIMALRMFTRSLILKRRVEDLQLSVESYQKKLNITKPQRLP</sequence>
<evidence type="ECO:0000313" key="2">
    <source>
        <dbReference type="EMBL" id="GJT50465.1"/>
    </source>
</evidence>
<feature type="compositionally biased region" description="Basic and acidic residues" evidence="1">
    <location>
        <begin position="1"/>
        <end position="14"/>
    </location>
</feature>
<comment type="caution">
    <text evidence="2">The sequence shown here is derived from an EMBL/GenBank/DDBJ whole genome shotgun (WGS) entry which is preliminary data.</text>
</comment>
<reference evidence="2" key="2">
    <citation type="submission" date="2022-01" db="EMBL/GenBank/DDBJ databases">
        <authorList>
            <person name="Yamashiro T."/>
            <person name="Shiraishi A."/>
            <person name="Satake H."/>
            <person name="Nakayama K."/>
        </authorList>
    </citation>
    <scope>NUCLEOTIDE SEQUENCE</scope>
</reference>
<dbReference type="EMBL" id="BQNB010016323">
    <property type="protein sequence ID" value="GJT50465.1"/>
    <property type="molecule type" value="Genomic_DNA"/>
</dbReference>
<protein>
    <submittedName>
        <fullName evidence="2">Uncharacterized protein</fullName>
    </submittedName>
</protein>
<proteinExistence type="predicted"/>
<feature type="compositionally biased region" description="Polar residues" evidence="1">
    <location>
        <begin position="52"/>
        <end position="63"/>
    </location>
</feature>
<dbReference type="Proteomes" id="UP001151760">
    <property type="component" value="Unassembled WGS sequence"/>
</dbReference>
<feature type="compositionally biased region" description="Low complexity" evidence="1">
    <location>
        <begin position="124"/>
        <end position="139"/>
    </location>
</feature>
<evidence type="ECO:0000313" key="3">
    <source>
        <dbReference type="Proteomes" id="UP001151760"/>
    </source>
</evidence>
<evidence type="ECO:0000256" key="1">
    <source>
        <dbReference type="SAM" id="MobiDB-lite"/>
    </source>
</evidence>